<dbReference type="STRING" id="400682.A0A1X7TE05"/>
<dbReference type="eggNOG" id="KOG0351">
    <property type="taxonomic scope" value="Eukaryota"/>
</dbReference>
<evidence type="ECO:0000256" key="2">
    <source>
        <dbReference type="ARBA" id="ARBA00022741"/>
    </source>
</evidence>
<dbReference type="InterPro" id="IPR001650">
    <property type="entry name" value="Helicase_C-like"/>
</dbReference>
<keyword evidence="6" id="KW-0539">Nucleus</keyword>
<dbReference type="EnsemblMetazoa" id="Aqu2.1.12839_001">
    <property type="protein sequence ID" value="Aqu2.1.12839_001"/>
    <property type="gene ID" value="Aqu2.1.12839"/>
</dbReference>
<keyword evidence="5" id="KW-0413">Isomerase</keyword>
<comment type="similarity">
    <text evidence="1">Belongs to the helicase family. RecQ subfamily.</text>
</comment>
<dbReference type="Pfam" id="PF00270">
    <property type="entry name" value="DEAD"/>
    <property type="match status" value="1"/>
</dbReference>
<evidence type="ECO:0000313" key="12">
    <source>
        <dbReference type="EnsemblMetazoa" id="Aqu2.1.12839_001"/>
    </source>
</evidence>
<dbReference type="InterPro" id="IPR014001">
    <property type="entry name" value="Helicase_ATP-bd"/>
</dbReference>
<dbReference type="PROSITE" id="PS51192">
    <property type="entry name" value="HELICASE_ATP_BIND_1"/>
    <property type="match status" value="1"/>
</dbReference>
<dbReference type="GO" id="GO:0005634">
    <property type="term" value="C:nucleus"/>
    <property type="evidence" value="ECO:0007669"/>
    <property type="project" value="TreeGrafter"/>
</dbReference>
<dbReference type="InterPro" id="IPR011545">
    <property type="entry name" value="DEAD/DEAH_box_helicase_dom"/>
</dbReference>
<dbReference type="EC" id="5.6.2.4" evidence="8"/>
<keyword evidence="3" id="KW-0067">ATP-binding</keyword>
<dbReference type="PANTHER" id="PTHR13710:SF153">
    <property type="entry name" value="RECQ-LIKE DNA HELICASE BLM"/>
    <property type="match status" value="1"/>
</dbReference>
<dbReference type="GO" id="GO:0005524">
    <property type="term" value="F:ATP binding"/>
    <property type="evidence" value="ECO:0007669"/>
    <property type="project" value="UniProtKB-KW"/>
</dbReference>
<feature type="domain" description="Helicase ATP-binding" evidence="10">
    <location>
        <begin position="48"/>
        <end position="172"/>
    </location>
</feature>
<evidence type="ECO:0000256" key="6">
    <source>
        <dbReference type="ARBA" id="ARBA00023242"/>
    </source>
</evidence>
<dbReference type="GO" id="GO:0009378">
    <property type="term" value="F:four-way junction helicase activity"/>
    <property type="evidence" value="ECO:0007669"/>
    <property type="project" value="TreeGrafter"/>
</dbReference>
<comment type="catalytic activity">
    <reaction evidence="7">
        <text>Couples ATP hydrolysis with the unwinding of duplex DNA by translocating in the 3'-5' direction.</text>
        <dbReference type="EC" id="5.6.2.4"/>
    </reaction>
</comment>
<evidence type="ECO:0000259" key="10">
    <source>
        <dbReference type="PROSITE" id="PS51192"/>
    </source>
</evidence>
<dbReference type="GO" id="GO:0043138">
    <property type="term" value="F:3'-5' DNA helicase activity"/>
    <property type="evidence" value="ECO:0007669"/>
    <property type="project" value="UniProtKB-EC"/>
</dbReference>
<dbReference type="PANTHER" id="PTHR13710">
    <property type="entry name" value="DNA HELICASE RECQ FAMILY MEMBER"/>
    <property type="match status" value="1"/>
</dbReference>
<dbReference type="SUPFAM" id="SSF52540">
    <property type="entry name" value="P-loop containing nucleoside triphosphate hydrolases"/>
    <property type="match status" value="1"/>
</dbReference>
<evidence type="ECO:0000256" key="7">
    <source>
        <dbReference type="ARBA" id="ARBA00034617"/>
    </source>
</evidence>
<accession>A0A1X7TE05</accession>
<protein>
    <recommendedName>
        <fullName evidence="8">DNA 3'-5' helicase</fullName>
        <ecNumber evidence="8">5.6.2.4</ecNumber>
    </recommendedName>
    <alternativeName>
        <fullName evidence="9">DNA 3'-5' helicase BLM</fullName>
    </alternativeName>
</protein>
<dbReference type="Pfam" id="PF00271">
    <property type="entry name" value="Helicase_C"/>
    <property type="match status" value="1"/>
</dbReference>
<name>A0A1X7TE05_AMPQE</name>
<dbReference type="PROSITE" id="PS51194">
    <property type="entry name" value="HELICASE_CTER"/>
    <property type="match status" value="1"/>
</dbReference>
<keyword evidence="2" id="KW-0547">Nucleotide-binding</keyword>
<evidence type="ECO:0000256" key="8">
    <source>
        <dbReference type="ARBA" id="ARBA00034808"/>
    </source>
</evidence>
<dbReference type="GO" id="GO:0003677">
    <property type="term" value="F:DNA binding"/>
    <property type="evidence" value="ECO:0007669"/>
    <property type="project" value="UniProtKB-KW"/>
</dbReference>
<dbReference type="AlphaFoldDB" id="A0A1X7TE05"/>
<keyword evidence="4" id="KW-0238">DNA-binding</keyword>
<feature type="domain" description="Helicase C-terminal" evidence="11">
    <location>
        <begin position="201"/>
        <end position="359"/>
    </location>
</feature>
<evidence type="ECO:0000259" key="11">
    <source>
        <dbReference type="PROSITE" id="PS51194"/>
    </source>
</evidence>
<evidence type="ECO:0000256" key="4">
    <source>
        <dbReference type="ARBA" id="ARBA00023125"/>
    </source>
</evidence>
<evidence type="ECO:0000256" key="3">
    <source>
        <dbReference type="ARBA" id="ARBA00022840"/>
    </source>
</evidence>
<dbReference type="InterPro" id="IPR027417">
    <property type="entry name" value="P-loop_NTPase"/>
</dbReference>
<evidence type="ECO:0000256" key="9">
    <source>
        <dbReference type="ARBA" id="ARBA00044542"/>
    </source>
</evidence>
<dbReference type="InParanoid" id="A0A1X7TE05"/>
<reference evidence="12" key="1">
    <citation type="submission" date="2017-05" db="UniProtKB">
        <authorList>
            <consortium name="EnsemblMetazoa"/>
        </authorList>
    </citation>
    <scope>IDENTIFICATION</scope>
</reference>
<sequence>MATAAAPEALYIDDHITACMEEVCLSLGYSELRSQQKDAIKAFVAARDDQVEKFQSLGIRSAYRVGDQSLDSAAFLTGDIKLIFISPESLNRGSLWRDVICSDVYQQNVVAFVIDEAHLVKNWGIKFRPDFSRLSEIRSLLPQKINVLALTATATLTLQKEIMSSLGMVDPVVIEVSPEKHNLHFSIKENATDAIMAVILELKHKRVEMERMIIFCRRPLDCANLWMQFQASLGGDMTEPPGSSMRNPELRLVDYFTGCTEEAVRNTIPKQFSRESCLRIVIATVAFGLGIDCPDVRKVLHFGVPEDVETYVQQVGRAGRDGRMSYYTLLFGSKPVSRFESVVEFIRIILDPRALAAVI</sequence>
<evidence type="ECO:0000256" key="1">
    <source>
        <dbReference type="ARBA" id="ARBA00005446"/>
    </source>
</evidence>
<evidence type="ECO:0000256" key="5">
    <source>
        <dbReference type="ARBA" id="ARBA00023235"/>
    </source>
</evidence>
<dbReference type="SMART" id="SM00490">
    <property type="entry name" value="HELICc"/>
    <property type="match status" value="1"/>
</dbReference>
<dbReference type="GO" id="GO:0005737">
    <property type="term" value="C:cytoplasm"/>
    <property type="evidence" value="ECO:0007669"/>
    <property type="project" value="TreeGrafter"/>
</dbReference>
<dbReference type="GO" id="GO:0000724">
    <property type="term" value="P:double-strand break repair via homologous recombination"/>
    <property type="evidence" value="ECO:0007669"/>
    <property type="project" value="TreeGrafter"/>
</dbReference>
<proteinExistence type="inferred from homology"/>
<dbReference type="Gene3D" id="3.40.50.300">
    <property type="entry name" value="P-loop containing nucleotide triphosphate hydrolases"/>
    <property type="match status" value="2"/>
</dbReference>
<dbReference type="OrthoDB" id="5982332at2759"/>
<organism evidence="12">
    <name type="scientific">Amphimedon queenslandica</name>
    <name type="common">Sponge</name>
    <dbReference type="NCBI Taxonomy" id="400682"/>
    <lineage>
        <taxon>Eukaryota</taxon>
        <taxon>Metazoa</taxon>
        <taxon>Porifera</taxon>
        <taxon>Demospongiae</taxon>
        <taxon>Heteroscleromorpha</taxon>
        <taxon>Haplosclerida</taxon>
        <taxon>Niphatidae</taxon>
        <taxon>Amphimedon</taxon>
    </lineage>
</organism>
<dbReference type="GO" id="GO:0005694">
    <property type="term" value="C:chromosome"/>
    <property type="evidence" value="ECO:0007669"/>
    <property type="project" value="TreeGrafter"/>
</dbReference>